<dbReference type="CDD" id="cd24008">
    <property type="entry name" value="ASKHA_NBD_GLK"/>
    <property type="match status" value="1"/>
</dbReference>
<dbReference type="OrthoDB" id="10251652at2759"/>
<evidence type="ECO:0008006" key="6">
    <source>
        <dbReference type="Google" id="ProtNLM"/>
    </source>
</evidence>
<keyword evidence="3" id="KW-1133">Transmembrane helix</keyword>
<keyword evidence="3" id="KW-0472">Membrane</keyword>
<dbReference type="Pfam" id="PF02685">
    <property type="entry name" value="Glucokinase"/>
    <property type="match status" value="1"/>
</dbReference>
<keyword evidence="3" id="KW-0812">Transmembrane</keyword>
<name>A0A8J2SK26_9STRA</name>
<dbReference type="InterPro" id="IPR003836">
    <property type="entry name" value="Glucokinase"/>
</dbReference>
<sequence>MAPERPRMTRSASMLANVRCVLCGDLGGTNSRLELFRLQHTASKKDLEAIGTEPPLYAQTYKTNNLPGDFTELLHAFLAEANVGLVELAAGCLAVAGPVEEGDRVTFTNLGWRIEARLLEAEFRMQPGTMRLVNDFVANGFGVVTLRDGDYSTLNGPSQPSPGAPIACVGAGTGLGEAYATASSGVYEAWPSEGGHVAFAPRDAIQTELLTALQRRFGGRVSAERVISGKGIVNVYDFFAEKFPGKVDKDLQKRIKAHPEGAGVIARAAYDDHLCGEALNLVLDAYGAELGNAAVKWLPFGGLYVCGGIAVKNRERLKERVFLEAYKDRGRLRPVLDRVPLRLVLVDDLGLRGAHYVALATLLGGGVVHAPTEEPPAAPAVPPSDGVAPALDRLAAAISRAAAVVSIGLLAAALLTRRR</sequence>
<keyword evidence="2" id="KW-0418">Kinase</keyword>
<comment type="caution">
    <text evidence="4">The sequence shown here is derived from an EMBL/GenBank/DDBJ whole genome shotgun (WGS) entry which is preliminary data.</text>
</comment>
<evidence type="ECO:0000313" key="5">
    <source>
        <dbReference type="Proteomes" id="UP000789595"/>
    </source>
</evidence>
<dbReference type="GO" id="GO:0005536">
    <property type="term" value="F:D-glucose binding"/>
    <property type="evidence" value="ECO:0007669"/>
    <property type="project" value="InterPro"/>
</dbReference>
<dbReference type="PANTHER" id="PTHR47363:SF1">
    <property type="entry name" value="GLUCOKINASE"/>
    <property type="match status" value="1"/>
</dbReference>
<dbReference type="GO" id="GO:0006096">
    <property type="term" value="P:glycolytic process"/>
    <property type="evidence" value="ECO:0007669"/>
    <property type="project" value="InterPro"/>
</dbReference>
<dbReference type="InterPro" id="IPR043129">
    <property type="entry name" value="ATPase_NBD"/>
</dbReference>
<evidence type="ECO:0000256" key="1">
    <source>
        <dbReference type="ARBA" id="ARBA00022679"/>
    </source>
</evidence>
<organism evidence="4 5">
    <name type="scientific">Pelagomonas calceolata</name>
    <dbReference type="NCBI Taxonomy" id="35677"/>
    <lineage>
        <taxon>Eukaryota</taxon>
        <taxon>Sar</taxon>
        <taxon>Stramenopiles</taxon>
        <taxon>Ochrophyta</taxon>
        <taxon>Pelagophyceae</taxon>
        <taxon>Pelagomonadales</taxon>
        <taxon>Pelagomonadaceae</taxon>
        <taxon>Pelagomonas</taxon>
    </lineage>
</organism>
<dbReference type="GO" id="GO:0004340">
    <property type="term" value="F:glucokinase activity"/>
    <property type="evidence" value="ECO:0007669"/>
    <property type="project" value="InterPro"/>
</dbReference>
<evidence type="ECO:0000313" key="4">
    <source>
        <dbReference type="EMBL" id="CAH0373355.1"/>
    </source>
</evidence>
<dbReference type="SUPFAM" id="SSF53067">
    <property type="entry name" value="Actin-like ATPase domain"/>
    <property type="match status" value="1"/>
</dbReference>
<accession>A0A8J2SK26</accession>
<dbReference type="AlphaFoldDB" id="A0A8J2SK26"/>
<reference evidence="4" key="1">
    <citation type="submission" date="2021-11" db="EMBL/GenBank/DDBJ databases">
        <authorList>
            <consortium name="Genoscope - CEA"/>
            <person name="William W."/>
        </authorList>
    </citation>
    <scope>NUCLEOTIDE SEQUENCE</scope>
</reference>
<dbReference type="Gene3D" id="3.40.367.20">
    <property type="match status" value="1"/>
</dbReference>
<gene>
    <name evidence="4" type="ORF">PECAL_4P05450</name>
</gene>
<feature type="transmembrane region" description="Helical" evidence="3">
    <location>
        <begin position="394"/>
        <end position="415"/>
    </location>
</feature>
<dbReference type="EMBL" id="CAKKNE010000004">
    <property type="protein sequence ID" value="CAH0373355.1"/>
    <property type="molecule type" value="Genomic_DNA"/>
</dbReference>
<protein>
    <recommendedName>
        <fullName evidence="6">Glucokinase</fullName>
    </recommendedName>
</protein>
<dbReference type="Gene3D" id="3.30.420.40">
    <property type="match status" value="1"/>
</dbReference>
<keyword evidence="5" id="KW-1185">Reference proteome</keyword>
<evidence type="ECO:0000256" key="2">
    <source>
        <dbReference type="ARBA" id="ARBA00022777"/>
    </source>
</evidence>
<dbReference type="PANTHER" id="PTHR47363">
    <property type="entry name" value="GLUCOKINASE"/>
    <property type="match status" value="1"/>
</dbReference>
<evidence type="ECO:0000256" key="3">
    <source>
        <dbReference type="SAM" id="Phobius"/>
    </source>
</evidence>
<dbReference type="Proteomes" id="UP000789595">
    <property type="component" value="Unassembled WGS sequence"/>
</dbReference>
<proteinExistence type="predicted"/>
<keyword evidence="1" id="KW-0808">Transferase</keyword>
<dbReference type="GO" id="GO:0005524">
    <property type="term" value="F:ATP binding"/>
    <property type="evidence" value="ECO:0007669"/>
    <property type="project" value="InterPro"/>
</dbReference>